<reference evidence="2" key="1">
    <citation type="journal article" date="2023" name="Science">
        <title>Genome structures resolve the early diversification of teleost fishes.</title>
        <authorList>
            <person name="Parey E."/>
            <person name="Louis A."/>
            <person name="Montfort J."/>
            <person name="Bouchez O."/>
            <person name="Roques C."/>
            <person name="Iampietro C."/>
            <person name="Lluch J."/>
            <person name="Castinel A."/>
            <person name="Donnadieu C."/>
            <person name="Desvignes T."/>
            <person name="Floi Bucao C."/>
            <person name="Jouanno E."/>
            <person name="Wen M."/>
            <person name="Mejri S."/>
            <person name="Dirks R."/>
            <person name="Jansen H."/>
            <person name="Henkel C."/>
            <person name="Chen W.J."/>
            <person name="Zahm M."/>
            <person name="Cabau C."/>
            <person name="Klopp C."/>
            <person name="Thompson A.W."/>
            <person name="Robinson-Rechavi M."/>
            <person name="Braasch I."/>
            <person name="Lecointre G."/>
            <person name="Bobe J."/>
            <person name="Postlethwait J.H."/>
            <person name="Berthelot C."/>
            <person name="Roest Crollius H."/>
            <person name="Guiguen Y."/>
        </authorList>
    </citation>
    <scope>NUCLEOTIDE SEQUENCE</scope>
    <source>
        <strain evidence="2">NC1722</strain>
    </source>
</reference>
<keyword evidence="3" id="KW-1185">Reference proteome</keyword>
<name>A0AAD7WS22_9TELE</name>
<evidence type="ECO:0000313" key="3">
    <source>
        <dbReference type="Proteomes" id="UP001221898"/>
    </source>
</evidence>
<evidence type="ECO:0000256" key="1">
    <source>
        <dbReference type="SAM" id="MobiDB-lite"/>
    </source>
</evidence>
<proteinExistence type="predicted"/>
<dbReference type="Proteomes" id="UP001221898">
    <property type="component" value="Unassembled WGS sequence"/>
</dbReference>
<organism evidence="2 3">
    <name type="scientific">Aldrovandia affinis</name>
    <dbReference type="NCBI Taxonomy" id="143900"/>
    <lineage>
        <taxon>Eukaryota</taxon>
        <taxon>Metazoa</taxon>
        <taxon>Chordata</taxon>
        <taxon>Craniata</taxon>
        <taxon>Vertebrata</taxon>
        <taxon>Euteleostomi</taxon>
        <taxon>Actinopterygii</taxon>
        <taxon>Neopterygii</taxon>
        <taxon>Teleostei</taxon>
        <taxon>Notacanthiformes</taxon>
        <taxon>Halosauridae</taxon>
        <taxon>Aldrovandia</taxon>
    </lineage>
</organism>
<gene>
    <name evidence="2" type="ORF">AAFF_G00304900</name>
</gene>
<accession>A0AAD7WS22</accession>
<feature type="region of interest" description="Disordered" evidence="1">
    <location>
        <begin position="74"/>
        <end position="96"/>
    </location>
</feature>
<dbReference type="AlphaFoldDB" id="A0AAD7WS22"/>
<evidence type="ECO:0000313" key="2">
    <source>
        <dbReference type="EMBL" id="KAJ8406259.1"/>
    </source>
</evidence>
<comment type="caution">
    <text evidence="2">The sequence shown here is derived from an EMBL/GenBank/DDBJ whole genome shotgun (WGS) entry which is preliminary data.</text>
</comment>
<sequence>MANHFPPGAVALCFELCLHTLDQPQTAQQHSPPVWPRRLVSPGLAAAGSARVRRGLVLTLRDACPGPGCRSSEVSGVCPAPPAAHQSGPTGHLVPG</sequence>
<protein>
    <submittedName>
        <fullName evidence="2">Uncharacterized protein</fullName>
    </submittedName>
</protein>
<dbReference type="EMBL" id="JAINUG010000044">
    <property type="protein sequence ID" value="KAJ8406259.1"/>
    <property type="molecule type" value="Genomic_DNA"/>
</dbReference>